<accession>E0A204</accession>
<dbReference type="InterPro" id="IPR014820">
    <property type="entry name" value="PriCT_1"/>
</dbReference>
<evidence type="ECO:0000313" key="2">
    <source>
        <dbReference type="EMBL" id="ADK26053.1"/>
    </source>
</evidence>
<gene>
    <name evidence="2" type="primary">repA</name>
</gene>
<sequence length="305" mass="35239">MLIYEKTPQRKQPFGVVARTEKGVPALELYQQDLFATMPFPSRPLCSDDLSHGIWRETLEDALRRPYIQANPQRRVWVLLFDVDQPLAALAWEAAGLPPPTWTAQNPENGHAHIAYALSAPVAKSDAAKLKPLRLLARIQHAMTDALNADRGYVGLITKTPNHERWRTNIWRPEFYELDELRDYLPDDLELPKRITKAEAIGLGRNVWLFDSLRHWAYRHRRHYDNHPAWFIACIHQAETLNTFSTPLPFNEVNTTAKSVAKWTWERFDIAASDARFSEKQAHRGRNSGIVRQIQLIDIQAELLR</sequence>
<name>E0A204_SALEN</name>
<proteinExistence type="predicted"/>
<dbReference type="EMBL" id="HM231165">
    <property type="protein sequence ID" value="ADK26053.1"/>
    <property type="molecule type" value="Genomic_DNA"/>
</dbReference>
<dbReference type="InterPro" id="IPR004322">
    <property type="entry name" value="Plasmid_replicase_bac"/>
</dbReference>
<dbReference type="AlphaFoldDB" id="E0A204"/>
<dbReference type="Gene3D" id="1.10.340.50">
    <property type="match status" value="1"/>
</dbReference>
<dbReference type="Pfam" id="PF03090">
    <property type="entry name" value="Replicase"/>
    <property type="match status" value="1"/>
</dbReference>
<keyword evidence="2" id="KW-0614">Plasmid</keyword>
<feature type="domain" description="Primase C-terminal 1" evidence="1">
    <location>
        <begin position="201"/>
        <end position="265"/>
    </location>
</feature>
<evidence type="ECO:0000259" key="1">
    <source>
        <dbReference type="Pfam" id="PF08708"/>
    </source>
</evidence>
<organism evidence="2">
    <name type="scientific">Salmonella enteritidis</name>
    <dbReference type="NCBI Taxonomy" id="149539"/>
    <lineage>
        <taxon>Bacteria</taxon>
        <taxon>Pseudomonadati</taxon>
        <taxon>Pseudomonadota</taxon>
        <taxon>Gammaproteobacteria</taxon>
        <taxon>Enterobacterales</taxon>
        <taxon>Enterobacteriaceae</taxon>
        <taxon>Salmonella</taxon>
    </lineage>
</organism>
<dbReference type="RefSeq" id="WP_013246615.1">
    <property type="nucleotide sequence ID" value="NC_014354.1"/>
</dbReference>
<reference evidence="2" key="1">
    <citation type="submission" date="2010-05" db="EMBL/GenBank/DDBJ databases">
        <title>Characterizatio of a small cryptic plasmid pVCM04 isolated from Salmonella enterica.</title>
        <authorList>
            <person name="Bataus L.A.M."/>
            <person name="Carneiro L.C."/>
            <person name="Mendes P.V.C."/>
        </authorList>
    </citation>
    <scope>NUCLEOTIDE SEQUENCE</scope>
    <source>
        <strain evidence="2">PVCM07-2008</strain>
        <plasmid evidence="2">pVCM04</plasmid>
    </source>
</reference>
<geneLocation type="plasmid" evidence="2">
    <name>pVCM04</name>
</geneLocation>
<dbReference type="Pfam" id="PF08708">
    <property type="entry name" value="PriCT_1"/>
    <property type="match status" value="1"/>
</dbReference>
<protein>
    <submittedName>
        <fullName evidence="2">Probable plasmid replication protein</fullName>
    </submittedName>
</protein>